<comment type="similarity">
    <text evidence="1">Belongs to the 14-3-3 family.</text>
</comment>
<organism evidence="3 4">
    <name type="scientific">Coptis chinensis</name>
    <dbReference type="NCBI Taxonomy" id="261450"/>
    <lineage>
        <taxon>Eukaryota</taxon>
        <taxon>Viridiplantae</taxon>
        <taxon>Streptophyta</taxon>
        <taxon>Embryophyta</taxon>
        <taxon>Tracheophyta</taxon>
        <taxon>Spermatophyta</taxon>
        <taxon>Magnoliopsida</taxon>
        <taxon>Ranunculales</taxon>
        <taxon>Ranunculaceae</taxon>
        <taxon>Coptidoideae</taxon>
        <taxon>Coptis</taxon>
    </lineage>
</organism>
<dbReference type="PANTHER" id="PTHR18860">
    <property type="entry name" value="14-3-3 PROTEIN"/>
    <property type="match status" value="1"/>
</dbReference>
<evidence type="ECO:0000256" key="1">
    <source>
        <dbReference type="ARBA" id="ARBA00006141"/>
    </source>
</evidence>
<feature type="non-terminal residue" evidence="3">
    <location>
        <position position="95"/>
    </location>
</feature>
<evidence type="ECO:0000313" key="4">
    <source>
        <dbReference type="Proteomes" id="UP000631114"/>
    </source>
</evidence>
<dbReference type="Pfam" id="PF00244">
    <property type="entry name" value="14-3-3"/>
    <property type="match status" value="1"/>
</dbReference>
<dbReference type="InterPro" id="IPR036815">
    <property type="entry name" value="14-3-3_dom_sf"/>
</dbReference>
<gene>
    <name evidence="3" type="ORF">IFM89_039159</name>
</gene>
<proteinExistence type="inferred from homology"/>
<dbReference type="SUPFAM" id="SSF48445">
    <property type="entry name" value="14-3-3 protein"/>
    <property type="match status" value="1"/>
</dbReference>
<dbReference type="EMBL" id="JADFTS010000006">
    <property type="protein sequence ID" value="KAF9603939.1"/>
    <property type="molecule type" value="Genomic_DNA"/>
</dbReference>
<dbReference type="AlphaFoldDB" id="A0A835LUM2"/>
<evidence type="ECO:0000259" key="2">
    <source>
        <dbReference type="Pfam" id="PF00244"/>
    </source>
</evidence>
<comment type="caution">
    <text evidence="3">The sequence shown here is derived from an EMBL/GenBank/DDBJ whole genome shotgun (WGS) entry which is preliminary data.</text>
</comment>
<dbReference type="Proteomes" id="UP000631114">
    <property type="component" value="Unassembled WGS sequence"/>
</dbReference>
<accession>A0A835LUM2</accession>
<dbReference type="InterPro" id="IPR023410">
    <property type="entry name" value="14-3-3_domain"/>
</dbReference>
<protein>
    <recommendedName>
        <fullName evidence="2">14-3-3 domain-containing protein</fullName>
    </recommendedName>
</protein>
<dbReference type="Gene3D" id="1.20.190.20">
    <property type="entry name" value="14-3-3 domain"/>
    <property type="match status" value="1"/>
</dbReference>
<feature type="domain" description="14-3-3" evidence="2">
    <location>
        <begin position="51"/>
        <end position="88"/>
    </location>
</feature>
<keyword evidence="4" id="KW-1185">Reference proteome</keyword>
<reference evidence="3 4" key="1">
    <citation type="submission" date="2020-10" db="EMBL/GenBank/DDBJ databases">
        <title>The Coptis chinensis genome and diversification of protoberbering-type alkaloids.</title>
        <authorList>
            <person name="Wang B."/>
            <person name="Shu S."/>
            <person name="Song C."/>
            <person name="Liu Y."/>
        </authorList>
    </citation>
    <scope>NUCLEOTIDE SEQUENCE [LARGE SCALE GENOMIC DNA]</scope>
    <source>
        <strain evidence="3">HL-2020</strain>
        <tissue evidence="3">Leaf</tissue>
    </source>
</reference>
<sequence length="95" mass="10629">KEESRGIEDHVNIIRDYRSKIEIELSSICDVLSVKKAANLLSLLTKLLRVAELAPTHLILLGLALNFSVLYYEILNSPDHACNLAKQVCISCYVC</sequence>
<evidence type="ECO:0000313" key="3">
    <source>
        <dbReference type="EMBL" id="KAF9603939.1"/>
    </source>
</evidence>
<dbReference type="OrthoDB" id="1653034at2759"/>
<name>A0A835LUM2_9MAGN</name>
<dbReference type="InterPro" id="IPR000308">
    <property type="entry name" value="14-3-3"/>
</dbReference>